<keyword evidence="5" id="KW-1185">Reference proteome</keyword>
<dbReference type="AlphaFoldDB" id="A0ABD5ZTK2"/>
<dbReference type="EMBL" id="JBHTAP010000001">
    <property type="protein sequence ID" value="MFC7236533.1"/>
    <property type="molecule type" value="Genomic_DNA"/>
</dbReference>
<evidence type="ECO:0000256" key="2">
    <source>
        <dbReference type="SAM" id="Phobius"/>
    </source>
</evidence>
<dbReference type="Proteomes" id="UP001596398">
    <property type="component" value="Unassembled WGS sequence"/>
</dbReference>
<sequence>MDGRVEAIWTTPEESAPMEPAEKVRALPGGLDGDRYRRGTGYYSPFDVCEVTFVAAEALDAIASEAGIDLSGGEHRRNVVTRGVDLSALLETRFSVGGAVFEGTRPRPPCRHVEQVAGLDGLMDALRDRGGICADVVEPGEFAVGDAVEVGEDLSFDGEGWPRPSRSGPRGHKTRNRTPGTPGMHGPSARDALDFAADDGSYPLYGVVLVGWLFGFTGVPDGVLYSLANLLPGYGFRALADLFALLFEVAGVALLVAGATALVYRASAAAP</sequence>
<feature type="domain" description="MOSC" evidence="3">
    <location>
        <begin position="16"/>
        <end position="151"/>
    </location>
</feature>
<dbReference type="GeneID" id="79268263"/>
<evidence type="ECO:0000256" key="1">
    <source>
        <dbReference type="SAM" id="MobiDB-lite"/>
    </source>
</evidence>
<dbReference type="PANTHER" id="PTHR36930">
    <property type="entry name" value="METAL-SULFUR CLUSTER BIOSYNTHESIS PROTEINS YUAD-RELATED"/>
    <property type="match status" value="1"/>
</dbReference>
<name>A0ABD5ZTK2_9EURY</name>
<feature type="region of interest" description="Disordered" evidence="1">
    <location>
        <begin position="155"/>
        <end position="190"/>
    </location>
</feature>
<gene>
    <name evidence="4" type="ORF">ACFQJ4_14585</name>
</gene>
<dbReference type="PROSITE" id="PS51340">
    <property type="entry name" value="MOSC"/>
    <property type="match status" value="1"/>
</dbReference>
<dbReference type="InterPro" id="IPR052716">
    <property type="entry name" value="MOSC_domain"/>
</dbReference>
<accession>A0ABD5ZTK2</accession>
<dbReference type="RefSeq" id="WP_276234693.1">
    <property type="nucleotide sequence ID" value="NZ_CP119802.1"/>
</dbReference>
<evidence type="ECO:0000259" key="3">
    <source>
        <dbReference type="PROSITE" id="PS51340"/>
    </source>
</evidence>
<dbReference type="InterPro" id="IPR005302">
    <property type="entry name" value="MoCF_Sase_C"/>
</dbReference>
<organism evidence="4 5">
    <name type="scientific">Halosegnis marinus</name>
    <dbReference type="NCBI Taxonomy" id="3034023"/>
    <lineage>
        <taxon>Archaea</taxon>
        <taxon>Methanobacteriati</taxon>
        <taxon>Methanobacteriota</taxon>
        <taxon>Stenosarchaea group</taxon>
        <taxon>Halobacteria</taxon>
        <taxon>Halobacteriales</taxon>
        <taxon>Natronomonadaceae</taxon>
        <taxon>Halosegnis</taxon>
    </lineage>
</organism>
<evidence type="ECO:0000313" key="5">
    <source>
        <dbReference type="Proteomes" id="UP001596398"/>
    </source>
</evidence>
<feature type="transmembrane region" description="Helical" evidence="2">
    <location>
        <begin position="239"/>
        <end position="264"/>
    </location>
</feature>
<comment type="caution">
    <text evidence="4">The sequence shown here is derived from an EMBL/GenBank/DDBJ whole genome shotgun (WGS) entry which is preliminary data.</text>
</comment>
<keyword evidence="2" id="KW-0472">Membrane</keyword>
<protein>
    <submittedName>
        <fullName evidence="4">MOSC domain-containing protein</fullName>
    </submittedName>
</protein>
<dbReference type="InterPro" id="IPR011037">
    <property type="entry name" value="Pyrv_Knase-like_insert_dom_sf"/>
</dbReference>
<keyword evidence="2" id="KW-1133">Transmembrane helix</keyword>
<proteinExistence type="predicted"/>
<dbReference type="SUPFAM" id="SSF50800">
    <property type="entry name" value="PK beta-barrel domain-like"/>
    <property type="match status" value="1"/>
</dbReference>
<dbReference type="PANTHER" id="PTHR36930:SF1">
    <property type="entry name" value="MOSC DOMAIN-CONTAINING PROTEIN"/>
    <property type="match status" value="1"/>
</dbReference>
<evidence type="ECO:0000313" key="4">
    <source>
        <dbReference type="EMBL" id="MFC7236533.1"/>
    </source>
</evidence>
<reference evidence="4 5" key="1">
    <citation type="journal article" date="2019" name="Int. J. Syst. Evol. Microbiol.">
        <title>The Global Catalogue of Microorganisms (GCM) 10K type strain sequencing project: providing services to taxonomists for standard genome sequencing and annotation.</title>
        <authorList>
            <consortium name="The Broad Institute Genomics Platform"/>
            <consortium name="The Broad Institute Genome Sequencing Center for Infectious Disease"/>
            <person name="Wu L."/>
            <person name="Ma J."/>
        </authorList>
    </citation>
    <scope>NUCLEOTIDE SEQUENCE [LARGE SCALE GENOMIC DNA]</scope>
    <source>
        <strain evidence="4 5">DT85</strain>
    </source>
</reference>
<dbReference type="Gene3D" id="2.40.33.20">
    <property type="entry name" value="PK beta-barrel domain-like"/>
    <property type="match status" value="1"/>
</dbReference>
<feature type="transmembrane region" description="Helical" evidence="2">
    <location>
        <begin position="204"/>
        <end position="227"/>
    </location>
</feature>
<keyword evidence="2" id="KW-0812">Transmembrane</keyword>
<dbReference type="Pfam" id="PF03473">
    <property type="entry name" value="MOSC"/>
    <property type="match status" value="1"/>
</dbReference>